<evidence type="ECO:0000256" key="1">
    <source>
        <dbReference type="ARBA" id="ARBA00038305"/>
    </source>
</evidence>
<reference evidence="2 3" key="1">
    <citation type="journal article" date="2009" name="Stand. Genomic Sci.">
        <title>Complete genome sequence of Rhodothermus marinus type strain (R-10).</title>
        <authorList>
            <person name="Nolan M."/>
            <person name="Tindall B.J."/>
            <person name="Pomrenke H."/>
            <person name="Lapidus A."/>
            <person name="Copeland A."/>
            <person name="Glavina Del Rio T."/>
            <person name="Lucas S."/>
            <person name="Chen F."/>
            <person name="Tice H."/>
            <person name="Cheng J.F."/>
            <person name="Saunders E."/>
            <person name="Han C."/>
            <person name="Bruce D."/>
            <person name="Goodwin L."/>
            <person name="Chain P."/>
            <person name="Pitluck S."/>
            <person name="Ovchinikova G."/>
            <person name="Pati A."/>
            <person name="Ivanova N."/>
            <person name="Mavromatis K."/>
            <person name="Chen A."/>
            <person name="Palaniappan K."/>
            <person name="Land M."/>
            <person name="Hauser L."/>
            <person name="Chang Y.J."/>
            <person name="Jeffries C.D."/>
            <person name="Brettin T."/>
            <person name="Goker M."/>
            <person name="Bristow J."/>
            <person name="Eisen J.A."/>
            <person name="Markowitz V."/>
            <person name="Hugenholtz P."/>
            <person name="Kyrpides N.C."/>
            <person name="Klenk H.P."/>
            <person name="Detter J.C."/>
        </authorList>
    </citation>
    <scope>NUCLEOTIDE SEQUENCE [LARGE SCALE GENOMIC DNA]</scope>
    <source>
        <strain evidence="3">ATCC 43812 / DSM 4252 / R-10</strain>
    </source>
</reference>
<sequence length="171" mass="18517">MPYPEELVRPMREELTRLGVEELRDAAAVDAAFEAAKEGTLLLVINSVCGCAAANARPAVALALQAPVNKPDRWVTVFAGQDLEATARAREYLAGIPPSSPFIALFKYGEPVFVLERRHIEGRSASAIAADLVQAFEKYCGTDVMPEDGPEMPEVDTYGPSVLPPTFRSIL</sequence>
<dbReference type="Gene3D" id="3.40.30.10">
    <property type="entry name" value="Glutaredoxin"/>
    <property type="match status" value="1"/>
</dbReference>
<dbReference type="RefSeq" id="WP_012843623.1">
    <property type="nucleotide sequence ID" value="NC_013501.1"/>
</dbReference>
<dbReference type="PANTHER" id="PTHR40052:SF2">
    <property type="entry name" value="BACILLIREDOXIN BRXA"/>
    <property type="match status" value="1"/>
</dbReference>
<gene>
    <name evidence="2" type="ordered locus">Rmar_1120</name>
</gene>
<dbReference type="HOGENOM" id="CLU_132521_0_0_10"/>
<dbReference type="KEGG" id="rmr:Rmar_1120"/>
<dbReference type="Proteomes" id="UP000002221">
    <property type="component" value="Chromosome"/>
</dbReference>
<proteinExistence type="inferred from homology"/>
<accession>D0MHQ3</accession>
<protein>
    <recommendedName>
        <fullName evidence="4">BrxA/BrxB family bacilliredoxin</fullName>
    </recommendedName>
</protein>
<dbReference type="NCBIfam" id="TIGR04191">
    <property type="entry name" value="YphP_YqiW"/>
    <property type="match status" value="1"/>
</dbReference>
<dbReference type="PANTHER" id="PTHR40052">
    <property type="entry name" value="UPF0403 PROTEIN YQIW-RELATED"/>
    <property type="match status" value="1"/>
</dbReference>
<name>D0MHQ3_RHOM4</name>
<dbReference type="Pfam" id="PF06491">
    <property type="entry name" value="Disulph_isomer"/>
    <property type="match status" value="1"/>
</dbReference>
<evidence type="ECO:0000313" key="2">
    <source>
        <dbReference type="EMBL" id="ACY48011.1"/>
    </source>
</evidence>
<dbReference type="AlphaFoldDB" id="D0MHQ3"/>
<comment type="similarity">
    <text evidence="1">Belongs to the bacilliredoxin family.</text>
</comment>
<dbReference type="InterPro" id="IPR009474">
    <property type="entry name" value="BrxB/BrxA"/>
</dbReference>
<dbReference type="OrthoDB" id="9793981at2"/>
<evidence type="ECO:0000313" key="3">
    <source>
        <dbReference type="Proteomes" id="UP000002221"/>
    </source>
</evidence>
<keyword evidence="3" id="KW-1185">Reference proteome</keyword>
<organism evidence="2 3">
    <name type="scientific">Rhodothermus marinus (strain ATCC 43812 / DSM 4252 / R-10)</name>
    <name type="common">Rhodothermus obamensis</name>
    <dbReference type="NCBI Taxonomy" id="518766"/>
    <lineage>
        <taxon>Bacteria</taxon>
        <taxon>Pseudomonadati</taxon>
        <taxon>Rhodothermota</taxon>
        <taxon>Rhodothermia</taxon>
        <taxon>Rhodothermales</taxon>
        <taxon>Rhodothermaceae</taxon>
        <taxon>Rhodothermus</taxon>
    </lineage>
</organism>
<evidence type="ECO:0008006" key="4">
    <source>
        <dbReference type="Google" id="ProtNLM"/>
    </source>
</evidence>
<dbReference type="STRING" id="518766.Rmar_1120"/>
<dbReference type="EMBL" id="CP001807">
    <property type="protein sequence ID" value="ACY48011.1"/>
    <property type="molecule type" value="Genomic_DNA"/>
</dbReference>
<dbReference type="eggNOG" id="ENOG502ZBVN">
    <property type="taxonomic scope" value="Bacteria"/>
</dbReference>